<sequence>MGNGYNHNHHHHHHLHQNFYSKSSFMPILFQISIKDANLKNLKDPSSSSSNFFDEPSSPKVSCIGQVKKNTKIIGFPMPYRLTFSSTATSAAITTTTRSNSTHDGGAYLKYTKL</sequence>
<keyword evidence="2" id="KW-1185">Reference proteome</keyword>
<evidence type="ECO:0000313" key="1">
    <source>
        <dbReference type="EMBL" id="KAI5675475.1"/>
    </source>
</evidence>
<organism evidence="1 2">
    <name type="scientific">Catharanthus roseus</name>
    <name type="common">Madagascar periwinkle</name>
    <name type="synonym">Vinca rosea</name>
    <dbReference type="NCBI Taxonomy" id="4058"/>
    <lineage>
        <taxon>Eukaryota</taxon>
        <taxon>Viridiplantae</taxon>
        <taxon>Streptophyta</taxon>
        <taxon>Embryophyta</taxon>
        <taxon>Tracheophyta</taxon>
        <taxon>Spermatophyta</taxon>
        <taxon>Magnoliopsida</taxon>
        <taxon>eudicotyledons</taxon>
        <taxon>Gunneridae</taxon>
        <taxon>Pentapetalae</taxon>
        <taxon>asterids</taxon>
        <taxon>lamiids</taxon>
        <taxon>Gentianales</taxon>
        <taxon>Apocynaceae</taxon>
        <taxon>Rauvolfioideae</taxon>
        <taxon>Vinceae</taxon>
        <taxon>Catharanthinae</taxon>
        <taxon>Catharanthus</taxon>
    </lineage>
</organism>
<comment type="caution">
    <text evidence="1">The sequence shown here is derived from an EMBL/GenBank/DDBJ whole genome shotgun (WGS) entry which is preliminary data.</text>
</comment>
<name>A0ACC0BS23_CATRO</name>
<proteinExistence type="predicted"/>
<gene>
    <name evidence="1" type="ORF">M9H77_06425</name>
</gene>
<dbReference type="Proteomes" id="UP001060085">
    <property type="component" value="Linkage Group LG02"/>
</dbReference>
<accession>A0ACC0BS23</accession>
<dbReference type="EMBL" id="CM044702">
    <property type="protein sequence ID" value="KAI5675475.1"/>
    <property type="molecule type" value="Genomic_DNA"/>
</dbReference>
<protein>
    <submittedName>
        <fullName evidence="1">Uncharacterized protein</fullName>
    </submittedName>
</protein>
<reference evidence="2" key="1">
    <citation type="journal article" date="2023" name="Nat. Plants">
        <title>Single-cell RNA sequencing provides a high-resolution roadmap for understanding the multicellular compartmentation of specialized metabolism.</title>
        <authorList>
            <person name="Sun S."/>
            <person name="Shen X."/>
            <person name="Li Y."/>
            <person name="Li Y."/>
            <person name="Wang S."/>
            <person name="Li R."/>
            <person name="Zhang H."/>
            <person name="Shen G."/>
            <person name="Guo B."/>
            <person name="Wei J."/>
            <person name="Xu J."/>
            <person name="St-Pierre B."/>
            <person name="Chen S."/>
            <person name="Sun C."/>
        </authorList>
    </citation>
    <scope>NUCLEOTIDE SEQUENCE [LARGE SCALE GENOMIC DNA]</scope>
</reference>
<evidence type="ECO:0000313" key="2">
    <source>
        <dbReference type="Proteomes" id="UP001060085"/>
    </source>
</evidence>